<dbReference type="SUPFAM" id="SSF103473">
    <property type="entry name" value="MFS general substrate transporter"/>
    <property type="match status" value="1"/>
</dbReference>
<feature type="transmembrane region" description="Helical" evidence="1">
    <location>
        <begin position="167"/>
        <end position="184"/>
    </location>
</feature>
<dbReference type="AlphaFoldDB" id="A0ABD5XDK6"/>
<protein>
    <submittedName>
        <fullName evidence="2">MFS transporter</fullName>
    </submittedName>
</protein>
<dbReference type="PANTHER" id="PTHR23530">
    <property type="entry name" value="TRANSPORT PROTEIN-RELATED"/>
    <property type="match status" value="1"/>
</dbReference>
<evidence type="ECO:0000313" key="3">
    <source>
        <dbReference type="Proteomes" id="UP001596414"/>
    </source>
</evidence>
<feature type="transmembrane region" description="Helical" evidence="1">
    <location>
        <begin position="86"/>
        <end position="105"/>
    </location>
</feature>
<reference evidence="2 3" key="1">
    <citation type="journal article" date="2014" name="Int. J. Syst. Evol. Microbiol.">
        <title>Complete genome sequence of Corynebacterium casei LMG S-19264T (=DSM 44701T), isolated from a smear-ripened cheese.</title>
        <authorList>
            <consortium name="US DOE Joint Genome Institute (JGI-PGF)"/>
            <person name="Walter F."/>
            <person name="Albersmeier A."/>
            <person name="Kalinowski J."/>
            <person name="Ruckert C."/>
        </authorList>
    </citation>
    <scope>NUCLEOTIDE SEQUENCE [LARGE SCALE GENOMIC DNA]</scope>
    <source>
        <strain evidence="2 3">CGMCC 4.7215</strain>
    </source>
</reference>
<name>A0ABD5XDK6_9EURY</name>
<feature type="transmembrane region" description="Helical" evidence="1">
    <location>
        <begin position="47"/>
        <end position="66"/>
    </location>
</feature>
<dbReference type="Pfam" id="PF07690">
    <property type="entry name" value="MFS_1"/>
    <property type="match status" value="1"/>
</dbReference>
<keyword evidence="1" id="KW-0472">Membrane</keyword>
<dbReference type="InterPro" id="IPR053160">
    <property type="entry name" value="MFS_DHA3_Transporter"/>
</dbReference>
<feature type="transmembrane region" description="Helical" evidence="1">
    <location>
        <begin position="386"/>
        <end position="406"/>
    </location>
</feature>
<comment type="caution">
    <text evidence="2">The sequence shown here is derived from an EMBL/GenBank/DDBJ whole genome shotgun (WGS) entry which is preliminary data.</text>
</comment>
<dbReference type="InterPro" id="IPR011701">
    <property type="entry name" value="MFS"/>
</dbReference>
<keyword evidence="1" id="KW-1133">Transmembrane helix</keyword>
<feature type="transmembrane region" description="Helical" evidence="1">
    <location>
        <begin position="301"/>
        <end position="330"/>
    </location>
</feature>
<feature type="transmembrane region" description="Helical" evidence="1">
    <location>
        <begin position="142"/>
        <end position="161"/>
    </location>
</feature>
<evidence type="ECO:0000256" key="1">
    <source>
        <dbReference type="SAM" id="Phobius"/>
    </source>
</evidence>
<dbReference type="InterPro" id="IPR036259">
    <property type="entry name" value="MFS_trans_sf"/>
</dbReference>
<dbReference type="EMBL" id="JBHSZQ010000049">
    <property type="protein sequence ID" value="MFC7127270.1"/>
    <property type="molecule type" value="Genomic_DNA"/>
</dbReference>
<organism evidence="2 3">
    <name type="scientific">Halovenus rubra</name>
    <dbReference type="NCBI Taxonomy" id="869890"/>
    <lineage>
        <taxon>Archaea</taxon>
        <taxon>Methanobacteriati</taxon>
        <taxon>Methanobacteriota</taxon>
        <taxon>Stenosarchaea group</taxon>
        <taxon>Halobacteria</taxon>
        <taxon>Halobacteriales</taxon>
        <taxon>Haloarculaceae</taxon>
        <taxon>Halovenus</taxon>
    </lineage>
</organism>
<proteinExistence type="predicted"/>
<dbReference type="Gene3D" id="1.20.1250.20">
    <property type="entry name" value="MFS general substrate transporter like domains"/>
    <property type="match status" value="1"/>
</dbReference>
<sequence>MLSEWYHSSAVLKYYLYKLSDSVGFIWPVFTLFLLWNDLTYTQIGTLSAISAVLVVVFELPTGYVADRLGRRNTLAAGMAAMSLSLAGFAIADTFLAFVVLYSIWSVSLALHHGTDDAWLYATLQATADETTFTRIKGRGGAVYQLGSAGTMIAGGFLYVVHPTYPFIASALLNFGGVAVVLSMPQNTQFESAVESTTHPRRSLRVLQTQFLRPPLRAFVAFVALFFGIVAGADTYIQPIIIDILSGAALGEGAILPANLSPLAVPEEATLGFVYAGFAIVAAVASYHAEAVRDWVGLRTALIAVPVGVATVFVLPVLLPVVAIPVFFVMKGGEALSKPLVGQYLNDRTAETERATVLSAASMSYAVVRAPLKPLAGLVADVSTPVTAVAVLGVLFVVGAGILFAITTPLTPTTMSSSGRQGACAED</sequence>
<accession>A0ABD5XDK6</accession>
<keyword evidence="1" id="KW-0812">Transmembrane</keyword>
<feature type="transmembrane region" description="Helical" evidence="1">
    <location>
        <begin position="15"/>
        <end position="35"/>
    </location>
</feature>
<gene>
    <name evidence="2" type="ORF">ACFQJ7_14810</name>
</gene>
<dbReference type="Proteomes" id="UP001596414">
    <property type="component" value="Unassembled WGS sequence"/>
</dbReference>
<evidence type="ECO:0000313" key="2">
    <source>
        <dbReference type="EMBL" id="MFC7127270.1"/>
    </source>
</evidence>
<dbReference type="PANTHER" id="PTHR23530:SF1">
    <property type="entry name" value="PERMEASE, MAJOR FACILITATOR SUPERFAMILY-RELATED"/>
    <property type="match status" value="1"/>
</dbReference>
<dbReference type="RefSeq" id="WP_267636591.1">
    <property type="nucleotide sequence ID" value="NZ_JAODIY010000005.1"/>
</dbReference>
<feature type="transmembrane region" description="Helical" evidence="1">
    <location>
        <begin position="218"/>
        <end position="237"/>
    </location>
</feature>
<feature type="transmembrane region" description="Helical" evidence="1">
    <location>
        <begin position="269"/>
        <end position="289"/>
    </location>
</feature>